<evidence type="ECO:0000256" key="1">
    <source>
        <dbReference type="SAM" id="Phobius"/>
    </source>
</evidence>
<keyword evidence="1" id="KW-0472">Membrane</keyword>
<dbReference type="EnsemblMetazoa" id="CLYHEMT013287.1">
    <property type="protein sequence ID" value="CLYHEMP013287.1"/>
    <property type="gene ID" value="CLYHEMG013287"/>
</dbReference>
<organism evidence="2 3">
    <name type="scientific">Clytia hemisphaerica</name>
    <dbReference type="NCBI Taxonomy" id="252671"/>
    <lineage>
        <taxon>Eukaryota</taxon>
        <taxon>Metazoa</taxon>
        <taxon>Cnidaria</taxon>
        <taxon>Hydrozoa</taxon>
        <taxon>Hydroidolina</taxon>
        <taxon>Leptothecata</taxon>
        <taxon>Obeliida</taxon>
        <taxon>Clytiidae</taxon>
        <taxon>Clytia</taxon>
    </lineage>
</organism>
<feature type="transmembrane region" description="Helical" evidence="1">
    <location>
        <begin position="146"/>
        <end position="170"/>
    </location>
</feature>
<name>A0A7M5WUH1_9CNID</name>
<keyword evidence="1" id="KW-0812">Transmembrane</keyword>
<proteinExistence type="predicted"/>
<evidence type="ECO:0000313" key="3">
    <source>
        <dbReference type="Proteomes" id="UP000594262"/>
    </source>
</evidence>
<accession>A0A7M5WUH1</accession>
<keyword evidence="1" id="KW-1133">Transmembrane helix</keyword>
<reference evidence="2" key="1">
    <citation type="submission" date="2021-01" db="UniProtKB">
        <authorList>
            <consortium name="EnsemblMetazoa"/>
        </authorList>
    </citation>
    <scope>IDENTIFICATION</scope>
</reference>
<protein>
    <submittedName>
        <fullName evidence="2">Uncharacterized protein</fullName>
    </submittedName>
</protein>
<sequence length="288" mass="34030">MPEIEKGELPFEEFPRFHHTVAFDDSSPKTIEFSNSNDEKEYLFPKEKIGHKRIHSRPRMTSVFHMVDSRFAGGIVTRANYMTRCYRTAWEINTADIDCLRMLLWNESSRAPTWQAIIGLLIQWLFPFLPIFLIPKPVRESDVFHGLAWFFFVTSFMALLWHFYVLFVLIQNRKDWKRAWFTFRVPSGTIGLVDSGESHELTLFHFSANIRFIKTTYSTITRLHTISQHEQEILEDNMRRRNLDACEVILYTEDFLNCYSSWPKYMTLGLILCQFVSFILVMVLLTLG</sequence>
<keyword evidence="3" id="KW-1185">Reference proteome</keyword>
<feature type="transmembrane region" description="Helical" evidence="1">
    <location>
        <begin position="265"/>
        <end position="287"/>
    </location>
</feature>
<evidence type="ECO:0000313" key="2">
    <source>
        <dbReference type="EnsemblMetazoa" id="CLYHEMP013287.1"/>
    </source>
</evidence>
<dbReference type="AlphaFoldDB" id="A0A7M5WUH1"/>
<dbReference type="Proteomes" id="UP000594262">
    <property type="component" value="Unplaced"/>
</dbReference>
<dbReference type="OrthoDB" id="6020595at2759"/>
<feature type="transmembrane region" description="Helical" evidence="1">
    <location>
        <begin position="111"/>
        <end position="134"/>
    </location>
</feature>